<comment type="caution">
    <text evidence="1">The sequence shown here is derived from an EMBL/GenBank/DDBJ whole genome shotgun (WGS) entry which is preliminary data.</text>
</comment>
<organism evidence="1 2">
    <name type="scientific">Entomophthora muscae</name>
    <dbReference type="NCBI Taxonomy" id="34485"/>
    <lineage>
        <taxon>Eukaryota</taxon>
        <taxon>Fungi</taxon>
        <taxon>Fungi incertae sedis</taxon>
        <taxon>Zoopagomycota</taxon>
        <taxon>Entomophthoromycotina</taxon>
        <taxon>Entomophthoromycetes</taxon>
        <taxon>Entomophthorales</taxon>
        <taxon>Entomophthoraceae</taxon>
        <taxon>Entomophthora</taxon>
    </lineage>
</organism>
<sequence length="62" mass="6878">MLNIPSYLKYDSTSLTPSFRSNDIVLQKDMAVRIKLISCRMEASTIITLGSIQDDFLGVVAP</sequence>
<keyword evidence="1" id="KW-0240">DNA-directed RNA polymerase</keyword>
<evidence type="ECO:0000313" key="1">
    <source>
        <dbReference type="EMBL" id="KAJ9081437.1"/>
    </source>
</evidence>
<dbReference type="EMBL" id="QTSX02001477">
    <property type="protein sequence ID" value="KAJ9081437.1"/>
    <property type="molecule type" value="Genomic_DNA"/>
</dbReference>
<reference evidence="1" key="1">
    <citation type="submission" date="2022-04" db="EMBL/GenBank/DDBJ databases">
        <title>Genome of the entomopathogenic fungus Entomophthora muscae.</title>
        <authorList>
            <person name="Elya C."/>
            <person name="Lovett B.R."/>
            <person name="Lee E."/>
            <person name="Macias A.M."/>
            <person name="Hajek A.E."/>
            <person name="De Bivort B.L."/>
            <person name="Kasson M.T."/>
            <person name="De Fine Licht H.H."/>
            <person name="Stajich J.E."/>
        </authorList>
    </citation>
    <scope>NUCLEOTIDE SEQUENCE</scope>
    <source>
        <strain evidence="1">Berkeley</strain>
    </source>
</reference>
<gene>
    <name evidence="1" type="primary">RPB7_3</name>
    <name evidence="1" type="ORF">DSO57_1014734</name>
</gene>
<protein>
    <submittedName>
        <fullName evidence="1">DNA-directed RNA polymerase II subunit</fullName>
    </submittedName>
</protein>
<evidence type="ECO:0000313" key="2">
    <source>
        <dbReference type="Proteomes" id="UP001165960"/>
    </source>
</evidence>
<proteinExistence type="predicted"/>
<name>A0ACC2U4Q6_9FUNG</name>
<keyword evidence="2" id="KW-1185">Reference proteome</keyword>
<accession>A0ACC2U4Q6</accession>
<dbReference type="Proteomes" id="UP001165960">
    <property type="component" value="Unassembled WGS sequence"/>
</dbReference>
<keyword evidence="1" id="KW-0804">Transcription</keyword>